<organism evidence="1 2">
    <name type="scientific">Bacillus coahuilensis p1.1.43</name>
    <dbReference type="NCBI Taxonomy" id="1150625"/>
    <lineage>
        <taxon>Bacteria</taxon>
        <taxon>Bacillati</taxon>
        <taxon>Bacillota</taxon>
        <taxon>Bacilli</taxon>
        <taxon>Bacillales</taxon>
        <taxon>Bacillaceae</taxon>
        <taxon>Bacillus</taxon>
    </lineage>
</organism>
<dbReference type="OrthoDB" id="7182479at2"/>
<dbReference type="EMBL" id="LDYG01000014">
    <property type="protein sequence ID" value="KUP08309.1"/>
    <property type="molecule type" value="Genomic_DNA"/>
</dbReference>
<dbReference type="Proteomes" id="UP000074108">
    <property type="component" value="Unassembled WGS sequence"/>
</dbReference>
<dbReference type="PATRIC" id="fig|1150625.3.peg.613"/>
<name>A0A147KB96_9BACI</name>
<evidence type="ECO:0000313" key="1">
    <source>
        <dbReference type="EMBL" id="KUP08309.1"/>
    </source>
</evidence>
<gene>
    <name evidence="1" type="ORF">Q75_02955</name>
</gene>
<protein>
    <submittedName>
        <fullName evidence="1">Uncharacterized protein</fullName>
    </submittedName>
</protein>
<dbReference type="STRING" id="1150625.Q75_02955"/>
<proteinExistence type="predicted"/>
<sequence length="61" mass="6761">MSLDKGYLGDNPVRVDAIEFTRLRIPNGNEPGENNFWVPGGYTGEGVPEAIIDQIPWIMSL</sequence>
<reference evidence="1 2" key="1">
    <citation type="journal article" date="2016" name="Front. Microbiol.">
        <title>Microevolution Analysis of Bacillus coahuilensis Unveils Differences in Phosphorus Acquisition Strategies and Their Regulation.</title>
        <authorList>
            <person name="Gomez-Lunar Z."/>
            <person name="Hernandez-Gonzalez I."/>
            <person name="Rodriguez-Torres M.D."/>
            <person name="Souza V."/>
            <person name="Olmedo-Alvarez G."/>
        </authorList>
    </citation>
    <scope>NUCLEOTIDE SEQUENCE [LARGE SCALE GENOMIC DNA]</scope>
    <source>
        <strain evidence="2">p1.1.43</strain>
    </source>
</reference>
<comment type="caution">
    <text evidence="1">The sequence shown here is derived from an EMBL/GenBank/DDBJ whole genome shotgun (WGS) entry which is preliminary data.</text>
</comment>
<accession>A0A147KB96</accession>
<evidence type="ECO:0000313" key="2">
    <source>
        <dbReference type="Proteomes" id="UP000074108"/>
    </source>
</evidence>
<dbReference type="RefSeq" id="WP_059350313.1">
    <property type="nucleotide sequence ID" value="NZ_LDYG01000014.1"/>
</dbReference>
<dbReference type="AlphaFoldDB" id="A0A147KB96"/>
<keyword evidence="2" id="KW-1185">Reference proteome</keyword>